<dbReference type="AlphaFoldDB" id="A0A8X6WKB2"/>
<dbReference type="PANTHER" id="PTHR33309">
    <property type="entry name" value="KERATIN, ULTRA HIGH-SULFUR MATRIX PROTEIN-LIKE"/>
    <property type="match status" value="1"/>
</dbReference>
<evidence type="ECO:0000313" key="2">
    <source>
        <dbReference type="EMBL" id="GFY36579.1"/>
    </source>
</evidence>
<comment type="caution">
    <text evidence="2">The sequence shown here is derived from an EMBL/GenBank/DDBJ whole genome shotgun (WGS) entry which is preliminary data.</text>
</comment>
<evidence type="ECO:0000313" key="3">
    <source>
        <dbReference type="Proteomes" id="UP000887159"/>
    </source>
</evidence>
<dbReference type="Proteomes" id="UP000887159">
    <property type="component" value="Unassembled WGS sequence"/>
</dbReference>
<reference evidence="2" key="1">
    <citation type="submission" date="2020-08" db="EMBL/GenBank/DDBJ databases">
        <title>Multicomponent nature underlies the extraordinary mechanical properties of spider dragline silk.</title>
        <authorList>
            <person name="Kono N."/>
            <person name="Nakamura H."/>
            <person name="Mori M."/>
            <person name="Yoshida Y."/>
            <person name="Ohtoshi R."/>
            <person name="Malay A.D."/>
            <person name="Moran D.A.P."/>
            <person name="Tomita M."/>
            <person name="Numata K."/>
            <person name="Arakawa K."/>
        </authorList>
    </citation>
    <scope>NUCLEOTIDE SEQUENCE</scope>
</reference>
<dbReference type="Pfam" id="PF20700">
    <property type="entry name" value="Mutator"/>
    <property type="match status" value="1"/>
</dbReference>
<dbReference type="EMBL" id="BMAU01021437">
    <property type="protein sequence ID" value="GFY36579.1"/>
    <property type="molecule type" value="Genomic_DNA"/>
</dbReference>
<accession>A0A8X6WKB2</accession>
<sequence length="501" mass="56531">MLNDIFNNIAKCRYCDKSFCFDVAENKSSRKGLATSVSATCKYCGSGHTSMTSNTVSDGYEVNLRFVYGMRYIGIGKSAAQIFCALMNLPPPPAKFERLYTPIFKALETVSSRSMVNNVNEAVIENEHNKNIAIALDGTWQKRGHTSKNGVVTATSLDNGKVIDFECLSKYCFECKSTNKTCDNCQVNYHGFSAGMESEGALRIFSRSLPNYNVRYVHYLGDGDSKGFLRVQESNIYGDEFPVEKLECIGHVQKRMGARLRALKNNLKSTKLSDNKPISGRGRLTDAEILLLQKYYGLAIRRNVGKSVADMSKYIWAIYFHKLSTDENPQHALCPMGEESWCGYNKSIVSGEKYTHKHSLPDAVLFKIKKFFRDLTAKELLLKCLHGRTQNPNESFNNCVWNRVPKKTFVSKRTLQMGVMDAVICFNEGSYARTEVLKALKINPGVNTCEGFRKIDYVRICEAEMAVQKASKEARTTKRQIKRKQDALEQSIQDEYSAGKF</sequence>
<dbReference type="PANTHER" id="PTHR33309:SF3">
    <property type="entry name" value="CCHC-TYPE DOMAIN-CONTAINING PROTEIN"/>
    <property type="match status" value="1"/>
</dbReference>
<keyword evidence="3" id="KW-1185">Reference proteome</keyword>
<feature type="domain" description="Mutator-like transposase" evidence="1">
    <location>
        <begin position="2"/>
        <end position="342"/>
    </location>
</feature>
<dbReference type="InterPro" id="IPR049012">
    <property type="entry name" value="Mutator_transp_dom"/>
</dbReference>
<organism evidence="2 3">
    <name type="scientific">Trichonephila clavipes</name>
    <name type="common">Golden silk orbweaver</name>
    <name type="synonym">Nephila clavipes</name>
    <dbReference type="NCBI Taxonomy" id="2585209"/>
    <lineage>
        <taxon>Eukaryota</taxon>
        <taxon>Metazoa</taxon>
        <taxon>Ecdysozoa</taxon>
        <taxon>Arthropoda</taxon>
        <taxon>Chelicerata</taxon>
        <taxon>Arachnida</taxon>
        <taxon>Araneae</taxon>
        <taxon>Araneomorphae</taxon>
        <taxon>Entelegynae</taxon>
        <taxon>Araneoidea</taxon>
        <taxon>Nephilidae</taxon>
        <taxon>Trichonephila</taxon>
    </lineage>
</organism>
<evidence type="ECO:0000259" key="1">
    <source>
        <dbReference type="Pfam" id="PF20700"/>
    </source>
</evidence>
<proteinExistence type="predicted"/>
<protein>
    <recommendedName>
        <fullName evidence="1">Mutator-like transposase domain-containing protein</fullName>
    </recommendedName>
</protein>
<name>A0A8X6WKB2_TRICX</name>
<gene>
    <name evidence="2" type="primary">AVEN_266891_1</name>
    <name evidence="2" type="ORF">TNCV_27841</name>
</gene>